<name>A0A126QR16_9BACT</name>
<dbReference type="Pfam" id="PF13380">
    <property type="entry name" value="CoA_binding_2"/>
    <property type="match status" value="1"/>
</dbReference>
<dbReference type="KEGG" id="dej:AWY79_16000"/>
<dbReference type="SUPFAM" id="SSF51735">
    <property type="entry name" value="NAD(P)-binding Rossmann-fold domains"/>
    <property type="match status" value="1"/>
</dbReference>
<evidence type="ECO:0000259" key="6">
    <source>
        <dbReference type="PROSITE" id="PS50975"/>
    </source>
</evidence>
<dbReference type="EMBL" id="SOBK01000002">
    <property type="protein sequence ID" value="TDT90801.1"/>
    <property type="molecule type" value="Genomic_DNA"/>
</dbReference>
<evidence type="ECO:0000313" key="10">
    <source>
        <dbReference type="Proteomes" id="UP000295506"/>
    </source>
</evidence>
<evidence type="ECO:0000256" key="3">
    <source>
        <dbReference type="ARBA" id="ARBA00022840"/>
    </source>
</evidence>
<dbReference type="PANTHER" id="PTHR43334:SF1">
    <property type="entry name" value="3-HYDROXYPROPIONATE--COA LIGASE [ADP-FORMING]"/>
    <property type="match status" value="1"/>
</dbReference>
<dbReference type="GO" id="GO:0005524">
    <property type="term" value="F:ATP binding"/>
    <property type="evidence" value="ECO:0007669"/>
    <property type="project" value="UniProtKB-UniRule"/>
</dbReference>
<dbReference type="EMBL" id="CP014206">
    <property type="protein sequence ID" value="AMK12493.1"/>
    <property type="molecule type" value="Genomic_DNA"/>
</dbReference>
<protein>
    <submittedName>
        <fullName evidence="8">Acetyltransferase</fullName>
    </submittedName>
    <submittedName>
        <fullName evidence="7">Acyl-CoA synthetase</fullName>
    </submittedName>
</protein>
<feature type="domain" description="ATP-grasp" evidence="6">
    <location>
        <begin position="493"/>
        <end position="529"/>
    </location>
</feature>
<dbReference type="FunFam" id="3.30.1490.20:FF:000020">
    <property type="entry name" value="Protein lysine acetyltransferase"/>
    <property type="match status" value="1"/>
</dbReference>
<evidence type="ECO:0000256" key="5">
    <source>
        <dbReference type="PROSITE-ProRule" id="PRU00409"/>
    </source>
</evidence>
<comment type="similarity">
    <text evidence="4">In the N-terminal section; belongs to the acetate CoA ligase alpha subunit family.</text>
</comment>
<dbReference type="Pfam" id="PF13607">
    <property type="entry name" value="Succ_CoA_lig"/>
    <property type="match status" value="1"/>
</dbReference>
<dbReference type="InterPro" id="IPR036291">
    <property type="entry name" value="NAD(P)-bd_dom_sf"/>
</dbReference>
<evidence type="ECO:0000313" key="9">
    <source>
        <dbReference type="Proteomes" id="UP000055611"/>
    </source>
</evidence>
<dbReference type="Gene3D" id="3.30.470.20">
    <property type="entry name" value="ATP-grasp fold, B domain"/>
    <property type="match status" value="1"/>
</dbReference>
<dbReference type="Gene3D" id="3.30.1490.20">
    <property type="entry name" value="ATP-grasp fold, A domain"/>
    <property type="match status" value="1"/>
</dbReference>
<gene>
    <name evidence="7" type="ORF">AWY79_16000</name>
    <name evidence="8" type="ORF">EDC59_102233</name>
</gene>
<dbReference type="InterPro" id="IPR051538">
    <property type="entry name" value="Acyl-CoA_Synth/Transferase"/>
</dbReference>
<dbReference type="InterPro" id="IPR014089">
    <property type="entry name" value="AcCoA-synth-alpha"/>
</dbReference>
<dbReference type="InterPro" id="IPR013815">
    <property type="entry name" value="ATP_grasp_subdomain_1"/>
</dbReference>
<dbReference type="Pfam" id="PF19045">
    <property type="entry name" value="Ligase_CoA_2"/>
    <property type="match status" value="1"/>
</dbReference>
<keyword evidence="3 5" id="KW-0067">ATP-binding</keyword>
<evidence type="ECO:0000256" key="4">
    <source>
        <dbReference type="ARBA" id="ARBA00060888"/>
    </source>
</evidence>
<dbReference type="OrthoDB" id="9807426at2"/>
<dbReference type="PROSITE" id="PS50975">
    <property type="entry name" value="ATP_GRASP"/>
    <property type="match status" value="1"/>
</dbReference>
<sequence length="701" mass="75408">MTAKDNLHAFFYPDTVAVIGASATPGKVGHTIVTNMLEAGFTGRLLPVNPKGGEIEGLPVTSSVADLPRGLDLAVISVPPKFVVGAIEELAAIGTRSAIVITAGFKEVGKEGYDLEQRIKALCESSGMALLGPNCLGMMNGAAGVNASFAAGRPDPGSIAFFSQSGALCVAILDWARGANIGFSKFVSLGNKAVLDEADMLEYLNRDEDTKVILGYIENVEHGDSFLRQARRTSLNKPVIMIKAGTTAAGAKAASSHTGAIAGSDQSYTAAFHQSGVIRVGDVATLFNLAQAFSSQPLPKGPNLAVVTNSGGPGILTADAADRSRLTMAELSPKTVQKLQEFLPSYAAFYNPVDIVGDADAKRYRQTLDVIGEDPMVHAILVLLTPTASVEIEKTAEAVIRTAQRCGKPVFACFMGKTRVAGARKMLMDAGIPCYAFPEPAVHSIETMYQYYLWKNRPEPQYAEVERDLDAAREVIDAHLRRKQPEIVEFEAQQVLKAYGLPTPRTVLARSSDEAVAAAEEIGYPVVLKIASPDISHKSDVGGVKVNLLNAGEVMDGFKEITARAQRMRHDAYLAGCLVQEMAPAGVKEVIIGFKRDEQFGPMLMFGLGGIYVEIMKDIAFRLAPLSRQDAFEIVREIKSYMLLKGLKGEMPVNFRALEDILMVMSRLALDFPEVSEAEFNPVLANDERAMVADVRMSLSL</sequence>
<reference evidence="8 10" key="2">
    <citation type="submission" date="2019-03" db="EMBL/GenBank/DDBJ databases">
        <title>Genomic Encyclopedia of Type Strains, Phase IV (KMG-IV): sequencing the most valuable type-strain genomes for metagenomic binning, comparative biology and taxonomic classification.</title>
        <authorList>
            <person name="Goeker M."/>
        </authorList>
    </citation>
    <scope>NUCLEOTIDE SEQUENCE [LARGE SCALE GENOMIC DNA]</scope>
    <source>
        <strain evidence="8 10">DSM 101483</strain>
    </source>
</reference>
<dbReference type="AlphaFoldDB" id="A0A126QR16"/>
<dbReference type="Proteomes" id="UP000295506">
    <property type="component" value="Unassembled WGS sequence"/>
</dbReference>
<dbReference type="GO" id="GO:0046872">
    <property type="term" value="F:metal ion binding"/>
    <property type="evidence" value="ECO:0007669"/>
    <property type="project" value="InterPro"/>
</dbReference>
<dbReference type="InterPro" id="IPR003781">
    <property type="entry name" value="CoA-bd"/>
</dbReference>
<evidence type="ECO:0000256" key="1">
    <source>
        <dbReference type="ARBA" id="ARBA00022598"/>
    </source>
</evidence>
<dbReference type="Proteomes" id="UP000055611">
    <property type="component" value="Chromosome"/>
</dbReference>
<dbReference type="InterPro" id="IPR043938">
    <property type="entry name" value="Ligase_CoA_dom"/>
</dbReference>
<dbReference type="GO" id="GO:0043758">
    <property type="term" value="F:acetate-CoA ligase (ADP-forming) activity"/>
    <property type="evidence" value="ECO:0007669"/>
    <property type="project" value="InterPro"/>
</dbReference>
<proteinExistence type="inferred from homology"/>
<evidence type="ECO:0000313" key="7">
    <source>
        <dbReference type="EMBL" id="AMK12493.1"/>
    </source>
</evidence>
<dbReference type="InterPro" id="IPR016102">
    <property type="entry name" value="Succinyl-CoA_synth-like"/>
</dbReference>
<dbReference type="SUPFAM" id="SSF56059">
    <property type="entry name" value="Glutathione synthetase ATP-binding domain-like"/>
    <property type="match status" value="1"/>
</dbReference>
<dbReference type="InterPro" id="IPR011761">
    <property type="entry name" value="ATP-grasp"/>
</dbReference>
<keyword evidence="2 5" id="KW-0547">Nucleotide-binding</keyword>
<dbReference type="InterPro" id="IPR032875">
    <property type="entry name" value="Succ_CoA_lig_flav_dom"/>
</dbReference>
<evidence type="ECO:0000313" key="8">
    <source>
        <dbReference type="EMBL" id="TDT90801.1"/>
    </source>
</evidence>
<dbReference type="PANTHER" id="PTHR43334">
    <property type="entry name" value="ACETATE--COA LIGASE [ADP-FORMING]"/>
    <property type="match status" value="1"/>
</dbReference>
<organism evidence="8 10">
    <name type="scientific">Pseudodesulfovibrio indicus</name>
    <dbReference type="NCBI Taxonomy" id="1716143"/>
    <lineage>
        <taxon>Bacteria</taxon>
        <taxon>Pseudomonadati</taxon>
        <taxon>Thermodesulfobacteriota</taxon>
        <taxon>Desulfovibrionia</taxon>
        <taxon>Desulfovibrionales</taxon>
        <taxon>Desulfovibrionaceae</taxon>
    </lineage>
</organism>
<dbReference type="Gene3D" id="3.40.50.261">
    <property type="entry name" value="Succinyl-CoA synthetase domains"/>
    <property type="match status" value="2"/>
</dbReference>
<evidence type="ECO:0000256" key="2">
    <source>
        <dbReference type="ARBA" id="ARBA00022741"/>
    </source>
</evidence>
<dbReference type="Pfam" id="PF13549">
    <property type="entry name" value="ATP-grasp_5"/>
    <property type="match status" value="1"/>
</dbReference>
<keyword evidence="1" id="KW-0436">Ligase</keyword>
<dbReference type="NCBIfam" id="TIGR02717">
    <property type="entry name" value="AcCoA-syn-alpha"/>
    <property type="match status" value="1"/>
</dbReference>
<accession>A0A126QR16</accession>
<dbReference type="SUPFAM" id="SSF52210">
    <property type="entry name" value="Succinyl-CoA synthetase domains"/>
    <property type="match status" value="2"/>
</dbReference>
<dbReference type="SMART" id="SM00881">
    <property type="entry name" value="CoA_binding"/>
    <property type="match status" value="1"/>
</dbReference>
<reference evidence="7 9" key="1">
    <citation type="journal article" date="2016" name="Front. Microbiol.">
        <title>Genome Sequence of the Piezophilic, Mesophilic Sulfate-Reducing Bacterium Desulfovibrio indicus J2T.</title>
        <authorList>
            <person name="Cao J."/>
            <person name="Maignien L."/>
            <person name="Shao Z."/>
            <person name="Alain K."/>
            <person name="Jebbar M."/>
        </authorList>
    </citation>
    <scope>NUCLEOTIDE SEQUENCE [LARGE SCALE GENOMIC DNA]</scope>
    <source>
        <strain evidence="7 9">J2</strain>
    </source>
</reference>
<keyword evidence="9" id="KW-1185">Reference proteome</keyword>
<dbReference type="RefSeq" id="WP_066806110.1">
    <property type="nucleotide sequence ID" value="NZ_CP014206.1"/>
</dbReference>
<dbReference type="Gene3D" id="3.40.50.720">
    <property type="entry name" value="NAD(P)-binding Rossmann-like Domain"/>
    <property type="match status" value="1"/>
</dbReference>